<dbReference type="Gene3D" id="3.90.70.10">
    <property type="entry name" value="Cysteine proteinases"/>
    <property type="match status" value="1"/>
</dbReference>
<reference evidence="2" key="1">
    <citation type="journal article" date="2020" name="Nature">
        <title>Giant virus diversity and host interactions through global metagenomics.</title>
        <authorList>
            <person name="Schulz F."/>
            <person name="Roux S."/>
            <person name="Paez-Espino D."/>
            <person name="Jungbluth S."/>
            <person name="Walsh D.A."/>
            <person name="Denef V.J."/>
            <person name="McMahon K.D."/>
            <person name="Konstantinidis K.T."/>
            <person name="Eloe-Fadrosh E.A."/>
            <person name="Kyrpides N.C."/>
            <person name="Woyke T."/>
        </authorList>
    </citation>
    <scope>NUCLEOTIDE SEQUENCE</scope>
    <source>
        <strain evidence="2">GVMAG-M-3300024302-11</strain>
    </source>
</reference>
<protein>
    <recommendedName>
        <fullName evidence="1">USP domain-containing protein</fullName>
    </recommendedName>
</protein>
<feature type="domain" description="USP" evidence="1">
    <location>
        <begin position="2"/>
        <end position="283"/>
    </location>
</feature>
<dbReference type="CDD" id="cd02257">
    <property type="entry name" value="Peptidase_C19"/>
    <property type="match status" value="1"/>
</dbReference>
<name>A0A6C0IUP2_9ZZZZ</name>
<dbReference type="Pfam" id="PF00443">
    <property type="entry name" value="UCH"/>
    <property type="match status" value="1"/>
</dbReference>
<evidence type="ECO:0000259" key="1">
    <source>
        <dbReference type="PROSITE" id="PS50235"/>
    </source>
</evidence>
<organism evidence="2">
    <name type="scientific">viral metagenome</name>
    <dbReference type="NCBI Taxonomy" id="1070528"/>
    <lineage>
        <taxon>unclassified sequences</taxon>
        <taxon>metagenomes</taxon>
        <taxon>organismal metagenomes</taxon>
    </lineage>
</organism>
<dbReference type="PROSITE" id="PS00972">
    <property type="entry name" value="USP_1"/>
    <property type="match status" value="1"/>
</dbReference>
<dbReference type="PROSITE" id="PS00973">
    <property type="entry name" value="USP_2"/>
    <property type="match status" value="1"/>
</dbReference>
<sequence>MKGFNNIGNTCYLNAGLQMLVHNRDFCNLIISLSSKSNILDKIATFIKEYHNGTGGVITPSIVKTLAADRNSMFSGSQQQDSSEFIIFFLDYLNIEINKVLPDNRNVLDKIFEIHMTTSTKCKVLSCLTVSNVIEKPTLLMLDVNGECTSLDECYALTKQKVKLDGDEKYFCEKCDKKRIASQRKEITHWPNNLIVWLRRFQQNGRRLSKYSQEIMIPISWKQNYKLTGIVYHMGNLFGGHYVYAGIVNNKWYLFNDASVSELGLNELAKIVNNGYIYYYAKE</sequence>
<dbReference type="InterPro" id="IPR038765">
    <property type="entry name" value="Papain-like_cys_pep_sf"/>
</dbReference>
<proteinExistence type="predicted"/>
<dbReference type="PANTHER" id="PTHR21646">
    <property type="entry name" value="UBIQUITIN CARBOXYL-TERMINAL HYDROLASE"/>
    <property type="match status" value="1"/>
</dbReference>
<dbReference type="EMBL" id="MN740254">
    <property type="protein sequence ID" value="QHT96195.1"/>
    <property type="molecule type" value="Genomic_DNA"/>
</dbReference>
<dbReference type="PROSITE" id="PS50235">
    <property type="entry name" value="USP_3"/>
    <property type="match status" value="1"/>
</dbReference>
<dbReference type="GO" id="GO:0004843">
    <property type="term" value="F:cysteine-type deubiquitinase activity"/>
    <property type="evidence" value="ECO:0007669"/>
    <property type="project" value="InterPro"/>
</dbReference>
<dbReference type="InterPro" id="IPR018200">
    <property type="entry name" value="USP_CS"/>
</dbReference>
<dbReference type="InterPro" id="IPR050185">
    <property type="entry name" value="Ub_carboxyl-term_hydrolase"/>
</dbReference>
<dbReference type="AlphaFoldDB" id="A0A6C0IUP2"/>
<evidence type="ECO:0000313" key="2">
    <source>
        <dbReference type="EMBL" id="QHT96195.1"/>
    </source>
</evidence>
<dbReference type="GO" id="GO:0016579">
    <property type="term" value="P:protein deubiquitination"/>
    <property type="evidence" value="ECO:0007669"/>
    <property type="project" value="InterPro"/>
</dbReference>
<dbReference type="InterPro" id="IPR001394">
    <property type="entry name" value="Peptidase_C19_UCH"/>
</dbReference>
<dbReference type="SUPFAM" id="SSF54001">
    <property type="entry name" value="Cysteine proteinases"/>
    <property type="match status" value="1"/>
</dbReference>
<accession>A0A6C0IUP2</accession>
<dbReference type="InterPro" id="IPR028889">
    <property type="entry name" value="USP"/>
</dbReference>